<name>A0ABX2GY00_9FIRM</name>
<proteinExistence type="predicted"/>
<accession>A0ABX2GY00</accession>
<dbReference type="PROSITE" id="PS50943">
    <property type="entry name" value="HTH_CROC1"/>
    <property type="match status" value="1"/>
</dbReference>
<dbReference type="SUPFAM" id="SSF47413">
    <property type="entry name" value="lambda repressor-like DNA-binding domains"/>
    <property type="match status" value="1"/>
</dbReference>
<dbReference type="Proteomes" id="UP000821846">
    <property type="component" value="Unassembled WGS sequence"/>
</dbReference>
<dbReference type="Pfam" id="PF13443">
    <property type="entry name" value="HTH_26"/>
    <property type="match status" value="1"/>
</dbReference>
<reference evidence="2 3" key="1">
    <citation type="journal article" date="2020" name="Cell Host Microbe">
        <title>Functional and Genomic Variation between Human-Derived Isolates of Lachnospiraceae Reveals Inter- and Intra-Species Diversity.</title>
        <authorList>
            <person name="Sorbara M.T."/>
            <person name="Littmann E.R."/>
            <person name="Fontana E."/>
            <person name="Moody T.U."/>
            <person name="Kohout C.E."/>
            <person name="Gjonbalaj M."/>
            <person name="Eaton V."/>
            <person name="Seok R."/>
            <person name="Leiner I.M."/>
            <person name="Pamer E.G."/>
        </authorList>
    </citation>
    <scope>NUCLEOTIDE SEQUENCE [LARGE SCALE GENOMIC DNA]</scope>
    <source>
        <strain evidence="2 3">MSK.14.16</strain>
    </source>
</reference>
<dbReference type="RefSeq" id="WP_173865716.1">
    <property type="nucleotide sequence ID" value="NZ_JAAWUU010000005.1"/>
</dbReference>
<evidence type="ECO:0000313" key="2">
    <source>
        <dbReference type="EMBL" id="NSG29691.1"/>
    </source>
</evidence>
<sequence>MKANRKKLMLAMARACMDTEDLQKAAEMPRPTLNNAICGKSVRPSTIGKIAKALKVDVTDIIED</sequence>
<evidence type="ECO:0000259" key="1">
    <source>
        <dbReference type="PROSITE" id="PS50943"/>
    </source>
</evidence>
<feature type="domain" description="HTH cro/C1-type" evidence="1">
    <location>
        <begin position="20"/>
        <end position="61"/>
    </location>
</feature>
<organism evidence="2 3">
    <name type="scientific">Faecalicatena fissicatena</name>
    <dbReference type="NCBI Taxonomy" id="290055"/>
    <lineage>
        <taxon>Bacteria</taxon>
        <taxon>Bacillati</taxon>
        <taxon>Bacillota</taxon>
        <taxon>Clostridia</taxon>
        <taxon>Lachnospirales</taxon>
        <taxon>Lachnospiraceae</taxon>
        <taxon>Faecalicatena</taxon>
    </lineage>
</organism>
<evidence type="ECO:0000313" key="3">
    <source>
        <dbReference type="Proteomes" id="UP000821846"/>
    </source>
</evidence>
<gene>
    <name evidence="2" type="ORF">HFM93_05205</name>
</gene>
<dbReference type="EMBL" id="JAAWUZ010000012">
    <property type="protein sequence ID" value="NSG29691.1"/>
    <property type="molecule type" value="Genomic_DNA"/>
</dbReference>
<dbReference type="InterPro" id="IPR001387">
    <property type="entry name" value="Cro/C1-type_HTH"/>
</dbReference>
<dbReference type="Gene3D" id="1.10.260.40">
    <property type="entry name" value="lambda repressor-like DNA-binding domains"/>
    <property type="match status" value="1"/>
</dbReference>
<protein>
    <submittedName>
        <fullName evidence="2">Helix-turn-helix domain-containing protein</fullName>
    </submittedName>
</protein>
<dbReference type="InterPro" id="IPR010982">
    <property type="entry name" value="Lambda_DNA-bd_dom_sf"/>
</dbReference>
<keyword evidence="3" id="KW-1185">Reference proteome</keyword>
<comment type="caution">
    <text evidence="2">The sequence shown here is derived from an EMBL/GenBank/DDBJ whole genome shotgun (WGS) entry which is preliminary data.</text>
</comment>